<dbReference type="Proteomes" id="UP001595957">
    <property type="component" value="Unassembled WGS sequence"/>
</dbReference>
<reference evidence="3" key="1">
    <citation type="journal article" date="2019" name="Int. J. Syst. Evol. Microbiol.">
        <title>The Global Catalogue of Microorganisms (GCM) 10K type strain sequencing project: providing services to taxonomists for standard genome sequencing and annotation.</title>
        <authorList>
            <consortium name="The Broad Institute Genomics Platform"/>
            <consortium name="The Broad Institute Genome Sequencing Center for Infectious Disease"/>
            <person name="Wu L."/>
            <person name="Ma J."/>
        </authorList>
    </citation>
    <scope>NUCLEOTIDE SEQUENCE [LARGE SCALE GENOMIC DNA]</scope>
    <source>
        <strain evidence="3">NBRC 103632</strain>
    </source>
</reference>
<dbReference type="PROSITE" id="PS51819">
    <property type="entry name" value="VOC"/>
    <property type="match status" value="1"/>
</dbReference>
<sequence>MGIFGAIDQTGILVQDLDASISRWITHSGVGPWTVFRNVRLDGSYRGEPTVVTMDVGLSYQGEMQIELIQVTNDAPSPYRGDDGRPLLGLHHLARIVDDLDAAVDAAVAGGMEVLFTAQNPTTRVAYLQVPGEPGQLFEFICGADMRALCEAGIAASRSWDGKNPVTVIDFAVV</sequence>
<dbReference type="InterPro" id="IPR037523">
    <property type="entry name" value="VOC_core"/>
</dbReference>
<accession>A0ABV9EVF0</accession>
<name>A0ABV9EVF0_9SPHN</name>
<dbReference type="Pfam" id="PF13669">
    <property type="entry name" value="Glyoxalase_4"/>
    <property type="match status" value="1"/>
</dbReference>
<dbReference type="Gene3D" id="3.10.180.10">
    <property type="entry name" value="2,3-Dihydroxybiphenyl 1,2-Dioxygenase, domain 1"/>
    <property type="match status" value="1"/>
</dbReference>
<feature type="domain" description="VOC" evidence="1">
    <location>
        <begin position="6"/>
        <end position="143"/>
    </location>
</feature>
<keyword evidence="3" id="KW-1185">Reference proteome</keyword>
<dbReference type="InterPro" id="IPR029068">
    <property type="entry name" value="Glyas_Bleomycin-R_OHBP_Dase"/>
</dbReference>
<dbReference type="RefSeq" id="WP_380802388.1">
    <property type="nucleotide sequence ID" value="NZ_JBHSFZ010000004.1"/>
</dbReference>
<protein>
    <submittedName>
        <fullName evidence="2">VOC family protein</fullName>
    </submittedName>
</protein>
<dbReference type="EMBL" id="JBHSFZ010000004">
    <property type="protein sequence ID" value="MFC4593138.1"/>
    <property type="molecule type" value="Genomic_DNA"/>
</dbReference>
<evidence type="ECO:0000259" key="1">
    <source>
        <dbReference type="PROSITE" id="PS51819"/>
    </source>
</evidence>
<evidence type="ECO:0000313" key="2">
    <source>
        <dbReference type="EMBL" id="MFC4593138.1"/>
    </source>
</evidence>
<proteinExistence type="predicted"/>
<gene>
    <name evidence="2" type="ORF">ACFO3E_02865</name>
</gene>
<dbReference type="SUPFAM" id="SSF54593">
    <property type="entry name" value="Glyoxalase/Bleomycin resistance protein/Dihydroxybiphenyl dioxygenase"/>
    <property type="match status" value="1"/>
</dbReference>
<organism evidence="2 3">
    <name type="scientific">Sphingobium tyrosinilyticum</name>
    <dbReference type="NCBI Taxonomy" id="2715436"/>
    <lineage>
        <taxon>Bacteria</taxon>
        <taxon>Pseudomonadati</taxon>
        <taxon>Pseudomonadota</taxon>
        <taxon>Alphaproteobacteria</taxon>
        <taxon>Sphingomonadales</taxon>
        <taxon>Sphingomonadaceae</taxon>
        <taxon>Sphingobium</taxon>
    </lineage>
</organism>
<evidence type="ECO:0000313" key="3">
    <source>
        <dbReference type="Proteomes" id="UP001595957"/>
    </source>
</evidence>
<comment type="caution">
    <text evidence="2">The sequence shown here is derived from an EMBL/GenBank/DDBJ whole genome shotgun (WGS) entry which is preliminary data.</text>
</comment>